<dbReference type="GO" id="GO:0006541">
    <property type="term" value="P:glutamine metabolic process"/>
    <property type="evidence" value="ECO:0007669"/>
    <property type="project" value="InterPro"/>
</dbReference>
<feature type="domain" description="Carbamoyl-phosphate synthase small subunit N-terminal" evidence="13">
    <location>
        <begin position="53"/>
        <end position="183"/>
    </location>
</feature>
<dbReference type="GO" id="GO:0044205">
    <property type="term" value="P:'de novo' UMP biosynthetic process"/>
    <property type="evidence" value="ECO:0007669"/>
    <property type="project" value="UniProtKB-UniRule"/>
</dbReference>
<evidence type="ECO:0000256" key="12">
    <source>
        <dbReference type="SAM" id="MobiDB-lite"/>
    </source>
</evidence>
<comment type="function">
    <text evidence="11">Small subunit of the glutamine-dependent carbamoyl phosphate synthetase (CPSase). CPSase catalyzes the formation of carbamoyl phosphate from the ammonia moiety of glutamine, carbonate, and phosphate donated by ATP, constituting the first step of 2 biosynthetic pathways, one leading to arginine and/or urea and the other to pyrimidine nucleotides. The small subunit (glutamine amidotransferase) binds and cleaves glutamine to supply the large subunit with the substrate ammonia.</text>
</comment>
<dbReference type="EMBL" id="PDJI01000004">
    <property type="protein sequence ID" value="PFG37993.1"/>
    <property type="molecule type" value="Genomic_DNA"/>
</dbReference>
<dbReference type="NCBIfam" id="NF009475">
    <property type="entry name" value="PRK12838.1"/>
    <property type="match status" value="1"/>
</dbReference>
<evidence type="ECO:0000256" key="4">
    <source>
        <dbReference type="ARBA" id="ARBA00022598"/>
    </source>
</evidence>
<organism evidence="14 15">
    <name type="scientific">Georgenia soli</name>
    <dbReference type="NCBI Taxonomy" id="638953"/>
    <lineage>
        <taxon>Bacteria</taxon>
        <taxon>Bacillati</taxon>
        <taxon>Actinomycetota</taxon>
        <taxon>Actinomycetes</taxon>
        <taxon>Micrococcales</taxon>
        <taxon>Bogoriellaceae</taxon>
        <taxon>Georgenia</taxon>
    </lineage>
</organism>
<reference evidence="14 15" key="1">
    <citation type="submission" date="2017-10" db="EMBL/GenBank/DDBJ databases">
        <title>Sequencing the genomes of 1000 actinobacteria strains.</title>
        <authorList>
            <person name="Klenk H.-P."/>
        </authorList>
    </citation>
    <scope>NUCLEOTIDE SEQUENCE [LARGE SCALE GENOMIC DNA]</scope>
    <source>
        <strain evidence="14 15">DSM 21838</strain>
    </source>
</reference>
<dbReference type="PANTHER" id="PTHR43418:SF7">
    <property type="entry name" value="CARBAMOYL-PHOSPHATE SYNTHASE SMALL CHAIN"/>
    <property type="match status" value="1"/>
</dbReference>
<keyword evidence="4 11" id="KW-0436">Ligase</keyword>
<keyword evidence="5 11" id="KW-0547">Nucleotide-binding</keyword>
<feature type="binding site" evidence="11">
    <location>
        <position position="97"/>
    </location>
    <ligand>
        <name>L-glutamine</name>
        <dbReference type="ChEBI" id="CHEBI:58359"/>
    </ligand>
</feature>
<keyword evidence="7 11" id="KW-0315">Glutamine amidotransferase</keyword>
<feature type="active site" evidence="11">
    <location>
        <position position="417"/>
    </location>
</feature>
<comment type="catalytic activity">
    <reaction evidence="9 11">
        <text>hydrogencarbonate + L-glutamine + 2 ATP + H2O = carbamoyl phosphate + L-glutamate + 2 ADP + phosphate + 2 H(+)</text>
        <dbReference type="Rhea" id="RHEA:18633"/>
        <dbReference type="ChEBI" id="CHEBI:15377"/>
        <dbReference type="ChEBI" id="CHEBI:15378"/>
        <dbReference type="ChEBI" id="CHEBI:17544"/>
        <dbReference type="ChEBI" id="CHEBI:29985"/>
        <dbReference type="ChEBI" id="CHEBI:30616"/>
        <dbReference type="ChEBI" id="CHEBI:43474"/>
        <dbReference type="ChEBI" id="CHEBI:58228"/>
        <dbReference type="ChEBI" id="CHEBI:58359"/>
        <dbReference type="ChEBI" id="CHEBI:456216"/>
        <dbReference type="EC" id="6.3.5.5"/>
    </reaction>
</comment>
<feature type="region of interest" description="CPSase" evidence="11">
    <location>
        <begin position="1"/>
        <end position="241"/>
    </location>
</feature>
<dbReference type="InterPro" id="IPR017926">
    <property type="entry name" value="GATASE"/>
</dbReference>
<gene>
    <name evidence="11" type="primary">carA</name>
    <name evidence="14" type="ORF">ATJ97_0461</name>
</gene>
<evidence type="ECO:0000256" key="3">
    <source>
        <dbReference type="ARBA" id="ARBA00007800"/>
    </source>
</evidence>
<dbReference type="UniPathway" id="UPA00070">
    <property type="reaction ID" value="UER00115"/>
</dbReference>
<name>A0A2A9EGM3_9MICO</name>
<dbReference type="Pfam" id="PF00988">
    <property type="entry name" value="CPSase_sm_chain"/>
    <property type="match status" value="1"/>
</dbReference>
<dbReference type="HAMAP" id="MF_01209">
    <property type="entry name" value="CPSase_S_chain"/>
    <property type="match status" value="1"/>
</dbReference>
<dbReference type="InterPro" id="IPR036480">
    <property type="entry name" value="CarbP_synth_ssu_N_sf"/>
</dbReference>
<dbReference type="GO" id="GO:0004088">
    <property type="term" value="F:carbamoyl-phosphate synthase (glutamine-hydrolyzing) activity"/>
    <property type="evidence" value="ECO:0007669"/>
    <property type="project" value="UniProtKB-UniRule"/>
</dbReference>
<dbReference type="FunFam" id="3.50.30.20:FF:000001">
    <property type="entry name" value="Carbamoyl-phosphate synthase small chain"/>
    <property type="match status" value="1"/>
</dbReference>
<evidence type="ECO:0000256" key="1">
    <source>
        <dbReference type="ARBA" id="ARBA00004812"/>
    </source>
</evidence>
<proteinExistence type="inferred from homology"/>
<comment type="subunit">
    <text evidence="11">Composed of two chains; the small (or glutamine) chain promotes the hydrolysis of glutamine to ammonia, which is used by the large (or ammonia) chain to synthesize carbamoyl phosphate. Tetramer of heterodimers (alpha,beta)4.</text>
</comment>
<dbReference type="Proteomes" id="UP000222106">
    <property type="component" value="Unassembled WGS sequence"/>
</dbReference>
<dbReference type="GO" id="GO:0006207">
    <property type="term" value="P:'de novo' pyrimidine nucleobase biosynthetic process"/>
    <property type="evidence" value="ECO:0007669"/>
    <property type="project" value="InterPro"/>
</dbReference>
<comment type="caution">
    <text evidence="14">The sequence shown here is derived from an EMBL/GenBank/DDBJ whole genome shotgun (WGS) entry which is preliminary data.</text>
</comment>
<dbReference type="SMART" id="SM01097">
    <property type="entry name" value="CPSase_sm_chain"/>
    <property type="match status" value="1"/>
</dbReference>
<dbReference type="CDD" id="cd01744">
    <property type="entry name" value="GATase1_CPSase"/>
    <property type="match status" value="1"/>
</dbReference>
<dbReference type="GO" id="GO:0005524">
    <property type="term" value="F:ATP binding"/>
    <property type="evidence" value="ECO:0007669"/>
    <property type="project" value="UniProtKB-UniRule"/>
</dbReference>
<dbReference type="SUPFAM" id="SSF52317">
    <property type="entry name" value="Class I glutamine amidotransferase-like"/>
    <property type="match status" value="1"/>
</dbReference>
<comment type="similarity">
    <text evidence="3 11">Belongs to the CarA family.</text>
</comment>
<dbReference type="InterPro" id="IPR002474">
    <property type="entry name" value="CarbamoylP_synth_ssu_N"/>
</dbReference>
<evidence type="ECO:0000256" key="5">
    <source>
        <dbReference type="ARBA" id="ARBA00022741"/>
    </source>
</evidence>
<keyword evidence="11" id="KW-0028">Amino-acid biosynthesis</keyword>
<evidence type="ECO:0000313" key="14">
    <source>
        <dbReference type="EMBL" id="PFG37993.1"/>
    </source>
</evidence>
<feature type="binding site" evidence="11">
    <location>
        <position position="364"/>
    </location>
    <ligand>
        <name>L-glutamine</name>
        <dbReference type="ChEBI" id="CHEBI:58359"/>
    </ligand>
</feature>
<comment type="pathway">
    <text evidence="1 11">Pyrimidine metabolism; UMP biosynthesis via de novo pathway; (S)-dihydroorotate from bicarbonate: step 1/3.</text>
</comment>
<feature type="binding site" evidence="11">
    <location>
        <position position="324"/>
    </location>
    <ligand>
        <name>L-glutamine</name>
        <dbReference type="ChEBI" id="CHEBI:58359"/>
    </ligand>
</feature>
<feature type="binding site" evidence="11">
    <location>
        <position position="362"/>
    </location>
    <ligand>
        <name>L-glutamine</name>
        <dbReference type="ChEBI" id="CHEBI:58359"/>
    </ligand>
</feature>
<feature type="binding site" evidence="11">
    <location>
        <position position="365"/>
    </location>
    <ligand>
        <name>L-glutamine</name>
        <dbReference type="ChEBI" id="CHEBI:58359"/>
    </ligand>
</feature>
<dbReference type="PROSITE" id="PS51273">
    <property type="entry name" value="GATASE_TYPE_1"/>
    <property type="match status" value="1"/>
</dbReference>
<comment type="pathway">
    <text evidence="2 11">Amino-acid biosynthesis; L-arginine biosynthesis; carbamoyl phosphate from bicarbonate: step 1/1.</text>
</comment>
<dbReference type="PANTHER" id="PTHR43418">
    <property type="entry name" value="MULTIFUNCTIONAL TRYPTOPHAN BIOSYNTHESIS PROTEIN-RELATED"/>
    <property type="match status" value="1"/>
</dbReference>
<comment type="catalytic activity">
    <reaction evidence="10 11">
        <text>L-glutamine + H2O = L-glutamate + NH4(+)</text>
        <dbReference type="Rhea" id="RHEA:15889"/>
        <dbReference type="ChEBI" id="CHEBI:15377"/>
        <dbReference type="ChEBI" id="CHEBI:28938"/>
        <dbReference type="ChEBI" id="CHEBI:29985"/>
        <dbReference type="ChEBI" id="CHEBI:58359"/>
    </reaction>
</comment>
<accession>A0A2A9EGM3</accession>
<dbReference type="PRINTS" id="PR00099">
    <property type="entry name" value="CPSGATASE"/>
</dbReference>
<dbReference type="Gene3D" id="3.50.30.20">
    <property type="entry name" value="Carbamoyl-phosphate synthase small subunit, N-terminal domain"/>
    <property type="match status" value="1"/>
</dbReference>
<dbReference type="AlphaFoldDB" id="A0A2A9EGM3"/>
<feature type="active site" description="Nucleophile" evidence="11">
    <location>
        <position position="320"/>
    </location>
</feature>
<dbReference type="GO" id="GO:0006526">
    <property type="term" value="P:L-arginine biosynthetic process"/>
    <property type="evidence" value="ECO:0007669"/>
    <property type="project" value="UniProtKB-UniRule"/>
</dbReference>
<evidence type="ECO:0000256" key="7">
    <source>
        <dbReference type="ARBA" id="ARBA00022962"/>
    </source>
</evidence>
<evidence type="ECO:0000256" key="9">
    <source>
        <dbReference type="ARBA" id="ARBA00048816"/>
    </source>
</evidence>
<dbReference type="NCBIfam" id="TIGR01368">
    <property type="entry name" value="CPSaseIIsmall"/>
    <property type="match status" value="1"/>
</dbReference>
<dbReference type="Pfam" id="PF00117">
    <property type="entry name" value="GATase"/>
    <property type="match status" value="1"/>
</dbReference>
<dbReference type="PRINTS" id="PR00097">
    <property type="entry name" value="ANTSNTHASEII"/>
</dbReference>
<dbReference type="GO" id="GO:0004359">
    <property type="term" value="F:glutaminase activity"/>
    <property type="evidence" value="ECO:0007669"/>
    <property type="project" value="RHEA"/>
</dbReference>
<keyword evidence="15" id="KW-1185">Reference proteome</keyword>
<evidence type="ECO:0000256" key="2">
    <source>
        <dbReference type="ARBA" id="ARBA00005077"/>
    </source>
</evidence>
<feature type="binding site" evidence="11">
    <location>
        <position position="292"/>
    </location>
    <ligand>
        <name>L-glutamine</name>
        <dbReference type="ChEBI" id="CHEBI:58359"/>
    </ligand>
</feature>
<dbReference type="Gene3D" id="3.40.50.880">
    <property type="match status" value="1"/>
</dbReference>
<feature type="binding site" evidence="11">
    <location>
        <position position="294"/>
    </location>
    <ligand>
        <name>L-glutamine</name>
        <dbReference type="ChEBI" id="CHEBI:58359"/>
    </ligand>
</feature>
<evidence type="ECO:0000256" key="6">
    <source>
        <dbReference type="ARBA" id="ARBA00022840"/>
    </source>
</evidence>
<sequence>MSASTNEPGLPVTSGVSAGAVAGASARAGTGTSVGATTQAPRRPAAPRGAVRQPALIVLEDGFVLRGSAYAATGRTVGEIVFSTGMTGYQETLTDPSYHRQIVVMTAPHVGNTGVNDEDPESSRIWVAGYVVRDAARRASNWRSVRELEDELADQGVVGICDVDTRALTRHLRERGVMRAGIFSGDALPAGAANLGDQAVEVLLDVVRESPHMTGADLAREVSTDEAYVVEPTGEFAGKEPVATVVAVDLGIKARTPEQLAARGVRVHVVPQSSSLSDVLALEPDGVFFSNGPGDPGAATHEVELLRGVLDARLPFFGICFGNQLLGRALGYGTYKLAYGHRGVNQPILDRTTGKVEITAHNHGFAVDAPIDAPSVAPYDGGRYGRVEVSHVNLNDQVVEGLRALDVPAFSVQYHPEAASGPHDAEHLFDRFVRLMRERTTTTEGEAR</sequence>
<evidence type="ECO:0000256" key="11">
    <source>
        <dbReference type="HAMAP-Rule" id="MF_01209"/>
    </source>
</evidence>
<keyword evidence="11" id="KW-0055">Arginine biosynthesis</keyword>
<feature type="active site" evidence="11">
    <location>
        <position position="415"/>
    </location>
</feature>
<dbReference type="EC" id="6.3.5.5" evidence="11"/>
<evidence type="ECO:0000313" key="15">
    <source>
        <dbReference type="Proteomes" id="UP000222106"/>
    </source>
</evidence>
<dbReference type="PRINTS" id="PR00096">
    <property type="entry name" value="GATASE"/>
</dbReference>
<dbReference type="InterPro" id="IPR029062">
    <property type="entry name" value="Class_I_gatase-like"/>
</dbReference>
<dbReference type="InterPro" id="IPR006274">
    <property type="entry name" value="CarbamoylP_synth_ssu"/>
</dbReference>
<dbReference type="UniPathway" id="UPA00068">
    <property type="reaction ID" value="UER00171"/>
</dbReference>
<dbReference type="SUPFAM" id="SSF52021">
    <property type="entry name" value="Carbamoyl phosphate synthetase, small subunit N-terminal domain"/>
    <property type="match status" value="1"/>
</dbReference>
<keyword evidence="6 11" id="KW-0067">ATP-binding</keyword>
<feature type="binding site" evidence="11">
    <location>
        <position position="321"/>
    </location>
    <ligand>
        <name>L-glutamine</name>
        <dbReference type="ChEBI" id="CHEBI:58359"/>
    </ligand>
</feature>
<protein>
    <recommendedName>
        <fullName evidence="11">Carbamoyl phosphate synthase small chain</fullName>
        <ecNumber evidence="11">6.3.5.5</ecNumber>
    </recommendedName>
    <alternativeName>
        <fullName evidence="11">Carbamoyl phosphate synthetase glutamine chain</fullName>
    </alternativeName>
</protein>
<evidence type="ECO:0000256" key="8">
    <source>
        <dbReference type="ARBA" id="ARBA00022975"/>
    </source>
</evidence>
<dbReference type="InterPro" id="IPR035686">
    <property type="entry name" value="CPSase_GATase1"/>
</dbReference>
<evidence type="ECO:0000259" key="13">
    <source>
        <dbReference type="SMART" id="SM01097"/>
    </source>
</evidence>
<dbReference type="InterPro" id="IPR050472">
    <property type="entry name" value="Anth_synth/Amidotransfase"/>
</dbReference>
<keyword evidence="8 11" id="KW-0665">Pyrimidine biosynthesis</keyword>
<feature type="region of interest" description="Disordered" evidence="12">
    <location>
        <begin position="28"/>
        <end position="49"/>
    </location>
</feature>
<evidence type="ECO:0000256" key="10">
    <source>
        <dbReference type="ARBA" id="ARBA00049285"/>
    </source>
</evidence>